<dbReference type="RefSeq" id="WP_271278601.1">
    <property type="nucleotide sequence ID" value="NZ_BAABFD010000018.1"/>
</dbReference>
<feature type="domain" description="Amidohydrolase 3" evidence="1">
    <location>
        <begin position="103"/>
        <end position="370"/>
    </location>
</feature>
<dbReference type="EMBL" id="JAPNUD010000108">
    <property type="protein sequence ID" value="MDA0644722.1"/>
    <property type="molecule type" value="Genomic_DNA"/>
</dbReference>
<dbReference type="Gene3D" id="3.20.20.140">
    <property type="entry name" value="Metal-dependent hydrolases"/>
    <property type="match status" value="1"/>
</dbReference>
<organism evidence="2 3">
    <name type="scientific">Nonomuraea ferruginea</name>
    <dbReference type="NCBI Taxonomy" id="46174"/>
    <lineage>
        <taxon>Bacteria</taxon>
        <taxon>Bacillati</taxon>
        <taxon>Actinomycetota</taxon>
        <taxon>Actinomycetes</taxon>
        <taxon>Streptosporangiales</taxon>
        <taxon>Streptosporangiaceae</taxon>
        <taxon>Nonomuraea</taxon>
    </lineage>
</organism>
<dbReference type="InterPro" id="IPR011059">
    <property type="entry name" value="Metal-dep_hydrolase_composite"/>
</dbReference>
<proteinExistence type="predicted"/>
<gene>
    <name evidence="2" type="ORF">OUY24_29185</name>
</gene>
<dbReference type="Pfam" id="PF07969">
    <property type="entry name" value="Amidohydro_3"/>
    <property type="match status" value="1"/>
</dbReference>
<dbReference type="CDD" id="cd01293">
    <property type="entry name" value="Bact_CD"/>
    <property type="match status" value="1"/>
</dbReference>
<accession>A0ABT4T5F5</accession>
<dbReference type="PANTHER" id="PTHR32027:SF9">
    <property type="entry name" value="BLL3847 PROTEIN"/>
    <property type="match status" value="1"/>
</dbReference>
<dbReference type="Proteomes" id="UP001212498">
    <property type="component" value="Unassembled WGS sequence"/>
</dbReference>
<dbReference type="InterPro" id="IPR032466">
    <property type="entry name" value="Metal_Hydrolase"/>
</dbReference>
<evidence type="ECO:0000259" key="1">
    <source>
        <dbReference type="Pfam" id="PF07969"/>
    </source>
</evidence>
<dbReference type="PANTHER" id="PTHR32027">
    <property type="entry name" value="CYTOSINE DEAMINASE"/>
    <property type="match status" value="1"/>
</dbReference>
<keyword evidence="3" id="KW-1185">Reference proteome</keyword>
<dbReference type="Gene3D" id="2.30.40.10">
    <property type="entry name" value="Urease, subunit C, domain 1"/>
    <property type="match status" value="1"/>
</dbReference>
<dbReference type="SUPFAM" id="SSF51556">
    <property type="entry name" value="Metallo-dependent hydrolases"/>
    <property type="match status" value="1"/>
</dbReference>
<comment type="caution">
    <text evidence="2">The sequence shown here is derived from an EMBL/GenBank/DDBJ whole genome shotgun (WGS) entry which is preliminary data.</text>
</comment>
<reference evidence="2 3" key="1">
    <citation type="submission" date="2022-11" db="EMBL/GenBank/DDBJ databases">
        <title>Nonomuraea corallina sp. nov., a new species of the genus Nonomuraea isolated from sea side sediment in Thai sea.</title>
        <authorList>
            <person name="Ngamcharungchit C."/>
            <person name="Matsumoto A."/>
            <person name="Suriyachadkun C."/>
            <person name="Panbangred W."/>
            <person name="Inahashi Y."/>
            <person name="Intra B."/>
        </authorList>
    </citation>
    <scope>NUCLEOTIDE SEQUENCE [LARGE SCALE GENOMIC DNA]</scope>
    <source>
        <strain evidence="2 3">DSM 43553</strain>
    </source>
</reference>
<protein>
    <submittedName>
        <fullName evidence="2">Amidohydrolase</fullName>
    </submittedName>
</protein>
<evidence type="ECO:0000313" key="2">
    <source>
        <dbReference type="EMBL" id="MDA0644722.1"/>
    </source>
</evidence>
<dbReference type="PROSITE" id="PS01137">
    <property type="entry name" value="TATD_1"/>
    <property type="match status" value="1"/>
</dbReference>
<evidence type="ECO:0000313" key="3">
    <source>
        <dbReference type="Proteomes" id="UP001212498"/>
    </source>
</evidence>
<dbReference type="InterPro" id="IPR052349">
    <property type="entry name" value="Metallo-hydrolase_Enzymes"/>
</dbReference>
<dbReference type="SUPFAM" id="SSF51338">
    <property type="entry name" value="Composite domain of metallo-dependent hydrolases"/>
    <property type="match status" value="1"/>
</dbReference>
<dbReference type="InterPro" id="IPR018228">
    <property type="entry name" value="DNase_TatD-rel_CS"/>
</dbReference>
<name>A0ABT4T5F5_9ACTN</name>
<sequence length="387" mass="40312">MTDVLLRGGRPWGVGGPADVLVRDGVIEVVAPSVDAPGARVVDVAGQLVLPGLVDAHCHLDKTLYGGPWVPHSADDTLAGRIGNDLARRGELGVPSVPRMVSLLRAMSSYGTTSVRSHTDIDPQTGLRGVEAVREAAAQVPVDVTQVAFPQHGLLTNPGTAELLEEALKSGVEAVGGLDPAGIDRDPVRHLDLIFGLADRYGAHVDIHLHDGGSLGAWEVELITERTRVLGLAGRVTISHAYALGQVDAAQAGKLAEGLAGAGVAVCTAAVYSFPVPPVKTLRAAGVTVACGHDGIRDLWGPFGSGDMLERAMHLAYRSTFRRDDDIELALEAATHGGARALGLRRYGLAPGDRADLVVVGASTPAEAVVVRPGRTLVMKDGIVLHN</sequence>
<dbReference type="InterPro" id="IPR013108">
    <property type="entry name" value="Amidohydro_3"/>
</dbReference>
<dbReference type="NCBIfam" id="NF004636">
    <property type="entry name" value="PRK05985.1"/>
    <property type="match status" value="1"/>
</dbReference>